<feature type="transmembrane region" description="Helical" evidence="2">
    <location>
        <begin position="6"/>
        <end position="26"/>
    </location>
</feature>
<name>A0ABS7NZU3_9NOCA</name>
<reference evidence="3 4" key="1">
    <citation type="submission" date="2020-06" db="EMBL/GenBank/DDBJ databases">
        <title>Taxonomy, biology and ecology of Rhodococcus bacteria occurring in California pistachio and other woody hosts as revealed by genome sequence analyses.</title>
        <authorList>
            <person name="Gai Y."/>
            <person name="Riely B."/>
        </authorList>
    </citation>
    <scope>NUCLEOTIDE SEQUENCE [LARGE SCALE GENOMIC DNA]</scope>
    <source>
        <strain evidence="3 4">BP-281</strain>
    </source>
</reference>
<organism evidence="3 4">
    <name type="scientific">Rhodococcoides corynebacterioides</name>
    <dbReference type="NCBI Taxonomy" id="53972"/>
    <lineage>
        <taxon>Bacteria</taxon>
        <taxon>Bacillati</taxon>
        <taxon>Actinomycetota</taxon>
        <taxon>Actinomycetes</taxon>
        <taxon>Mycobacteriales</taxon>
        <taxon>Nocardiaceae</taxon>
        <taxon>Rhodococcoides</taxon>
    </lineage>
</organism>
<evidence type="ECO:0000256" key="2">
    <source>
        <dbReference type="SAM" id="Phobius"/>
    </source>
</evidence>
<dbReference type="InterPro" id="IPR019933">
    <property type="entry name" value="DivIVA_domain"/>
</dbReference>
<dbReference type="NCBIfam" id="TIGR03544">
    <property type="entry name" value="DivI1A_domain"/>
    <property type="match status" value="1"/>
</dbReference>
<dbReference type="RefSeq" id="WP_222682796.1">
    <property type="nucleotide sequence ID" value="NZ_JABUBT010000001.1"/>
</dbReference>
<evidence type="ECO:0000313" key="3">
    <source>
        <dbReference type="EMBL" id="MBY6365656.1"/>
    </source>
</evidence>
<comment type="caution">
    <text evidence="3">The sequence shown here is derived from an EMBL/GenBank/DDBJ whole genome shotgun (WGS) entry which is preliminary data.</text>
</comment>
<protein>
    <submittedName>
        <fullName evidence="3">DivIVA domain-containing protein</fullName>
    </submittedName>
</protein>
<evidence type="ECO:0000313" key="4">
    <source>
        <dbReference type="Proteomes" id="UP000825228"/>
    </source>
</evidence>
<gene>
    <name evidence="3" type="ORF">HQ603_02695</name>
</gene>
<keyword evidence="4" id="KW-1185">Reference proteome</keyword>
<keyword evidence="2" id="KW-0472">Membrane</keyword>
<dbReference type="Gene3D" id="6.10.250.660">
    <property type="match status" value="1"/>
</dbReference>
<proteinExistence type="predicted"/>
<accession>A0ABS7NZU3</accession>
<dbReference type="EMBL" id="JABUBU010000001">
    <property type="protein sequence ID" value="MBY6365656.1"/>
    <property type="molecule type" value="Genomic_DNA"/>
</dbReference>
<feature type="region of interest" description="Disordered" evidence="1">
    <location>
        <begin position="89"/>
        <end position="115"/>
    </location>
</feature>
<keyword evidence="2" id="KW-1133">Transmembrane helix</keyword>
<feature type="compositionally biased region" description="Basic and acidic residues" evidence="1">
    <location>
        <begin position="91"/>
        <end position="115"/>
    </location>
</feature>
<dbReference type="Proteomes" id="UP000825228">
    <property type="component" value="Unassembled WGS sequence"/>
</dbReference>
<keyword evidence="2" id="KW-0812">Transmembrane</keyword>
<evidence type="ECO:0000256" key="1">
    <source>
        <dbReference type="SAM" id="MobiDB-lite"/>
    </source>
</evidence>
<sequence>MLTILLYVVAIAVVAVVLFLIASVVFGRGEEMEPLPPETTATALPAHGVTGRDVRALRFRLRPRGYDCGEVDWALDRLAAEIDGLRAQLAGREETGREDTGREETPQRVHPGADS</sequence>